<dbReference type="OrthoDB" id="4153178at2759"/>
<feature type="compositionally biased region" description="Polar residues" evidence="1">
    <location>
        <begin position="57"/>
        <end position="69"/>
    </location>
</feature>
<keyword evidence="2" id="KW-1133">Transmembrane helix</keyword>
<dbReference type="AlphaFoldDB" id="A0A2K0T1S8"/>
<feature type="compositionally biased region" description="Low complexity" evidence="1">
    <location>
        <begin position="189"/>
        <end position="205"/>
    </location>
</feature>
<feature type="region of interest" description="Disordered" evidence="1">
    <location>
        <begin position="323"/>
        <end position="352"/>
    </location>
</feature>
<gene>
    <name evidence="3" type="ORF">TGAMA5MH_08496</name>
</gene>
<feature type="compositionally biased region" description="Low complexity" evidence="1">
    <location>
        <begin position="646"/>
        <end position="655"/>
    </location>
</feature>
<feature type="region of interest" description="Disordered" evidence="1">
    <location>
        <begin position="47"/>
        <end position="140"/>
    </location>
</feature>
<feature type="region of interest" description="Disordered" evidence="1">
    <location>
        <begin position="373"/>
        <end position="403"/>
    </location>
</feature>
<feature type="transmembrane region" description="Helical" evidence="2">
    <location>
        <begin position="792"/>
        <end position="815"/>
    </location>
</feature>
<feature type="compositionally biased region" description="Basic and acidic residues" evidence="1">
    <location>
        <begin position="1"/>
        <end position="12"/>
    </location>
</feature>
<evidence type="ECO:0008006" key="5">
    <source>
        <dbReference type="Google" id="ProtNLM"/>
    </source>
</evidence>
<reference evidence="3 4" key="1">
    <citation type="submission" date="2017-02" db="EMBL/GenBank/DDBJ databases">
        <title>Genomes of Trichoderma spp. with biocontrol activity.</title>
        <authorList>
            <person name="Gardiner D."/>
            <person name="Kazan K."/>
            <person name="Vos C."/>
            <person name="Harvey P."/>
        </authorList>
    </citation>
    <scope>NUCLEOTIDE SEQUENCE [LARGE SCALE GENOMIC DNA]</scope>
    <source>
        <strain evidence="3 4">A5MH</strain>
    </source>
</reference>
<feature type="region of interest" description="Disordered" evidence="1">
    <location>
        <begin position="603"/>
        <end position="656"/>
    </location>
</feature>
<evidence type="ECO:0000313" key="3">
    <source>
        <dbReference type="EMBL" id="PNP39478.1"/>
    </source>
</evidence>
<evidence type="ECO:0000313" key="4">
    <source>
        <dbReference type="Proteomes" id="UP000236546"/>
    </source>
</evidence>
<feature type="compositionally biased region" description="Polar residues" evidence="1">
    <location>
        <begin position="111"/>
        <end position="122"/>
    </location>
</feature>
<feature type="region of interest" description="Disordered" evidence="1">
    <location>
        <begin position="157"/>
        <end position="255"/>
    </location>
</feature>
<feature type="transmembrane region" description="Helical" evidence="2">
    <location>
        <begin position="863"/>
        <end position="882"/>
    </location>
</feature>
<feature type="compositionally biased region" description="Polar residues" evidence="1">
    <location>
        <begin position="516"/>
        <end position="530"/>
    </location>
</feature>
<feature type="compositionally biased region" description="Polar residues" evidence="1">
    <location>
        <begin position="170"/>
        <end position="188"/>
    </location>
</feature>
<name>A0A2K0T1S8_9HYPO</name>
<comment type="caution">
    <text evidence="3">The sequence shown here is derived from an EMBL/GenBank/DDBJ whole genome shotgun (WGS) entry which is preliminary data.</text>
</comment>
<evidence type="ECO:0000256" key="1">
    <source>
        <dbReference type="SAM" id="MobiDB-lite"/>
    </source>
</evidence>
<sequence length="888" mass="97671">MPDSPDSERSSQGDRLQIRLVPYTPTRLSGGSSLNLSALAESARDNVEIHSADESPIATSPPSSGSTIAGPSRPSIRRRNTSVELGDVPPIASPSELSEASPTEPQRGRFRSQSVVSQSLRTLTAPPSPEIQPTAPAQRRTKRFVDINLNSDNKTFSLVPLKPTRPRTDSVVSARTDTTTHHSVISTRTDTTTQHSVVSTQTDQTPHYSVASSGSYAQQTSSIFSEDRPSSPLTTLAEDDSTSATASFTPSIPEEDFTAASPWNYKLVGGLRKVQRDVSESSDLPTPTRLPSFLEEEPSSPKAVAPQEPISAFTLTTKASFQSNKTGNTVSDRTNYKTYAQSSSAPDTVRNSVTSDFDNASLFPGGPNYVVYDGASASGQSRGHSHTHSNSNSNSHSDSEQQRNPNYVVHGHRRTMSDGTDISHVQSEYSRDSMVVAPLRPVRSHRLHSSSTVMSSRSLEHLRTGSLNSISTSPTRANQDAERDASVGVSTQIDLDGRHAATPSSSGQAVHRRAGSRTQPWGTALSTVLSESERTDPSTRSHSRMSGNARSSVFTLNQLRQTGSFSTLGMEEALAMASHSRNGSVDRPQPVYGRDTQFPNARLVRDHDEDGDGLADLESMNRLPSRARGLSFLSNNSGEKGHRSSRSTSSSGGNSITYTAAIPAWARVYYGSGERRWLAPKPSNESMFSQFTSSLHRDGSHSRSPSYEQYTTDINNPRRRPHEPKRRRSESDSMEIRPHPFAAVARSIKKQTSSIWSPHLRQDRRASRYSLWSPPSLADSAEFGIWQRNLQLVLFVFGFLCPFVWMVGAVLPIPTRPERDMTERRFSDGNIDLRTEARTQMQYINAERLHDRVKWWRSVNRRMSIIGALILCLCIVLIVVGVKQQWHS</sequence>
<protein>
    <recommendedName>
        <fullName evidence="5">Serine-rich protein</fullName>
    </recommendedName>
</protein>
<feature type="compositionally biased region" description="Polar residues" evidence="1">
    <location>
        <begin position="206"/>
        <end position="224"/>
    </location>
</feature>
<dbReference type="EMBL" id="MTYH01000081">
    <property type="protein sequence ID" value="PNP39478.1"/>
    <property type="molecule type" value="Genomic_DNA"/>
</dbReference>
<feature type="region of interest" description="Disordered" evidence="1">
    <location>
        <begin position="275"/>
        <end position="306"/>
    </location>
</feature>
<feature type="region of interest" description="Disordered" evidence="1">
    <location>
        <begin position="1"/>
        <end position="33"/>
    </location>
</feature>
<evidence type="ECO:0000256" key="2">
    <source>
        <dbReference type="SAM" id="Phobius"/>
    </source>
</evidence>
<organism evidence="3 4">
    <name type="scientific">Trichoderma gamsii</name>
    <dbReference type="NCBI Taxonomy" id="398673"/>
    <lineage>
        <taxon>Eukaryota</taxon>
        <taxon>Fungi</taxon>
        <taxon>Dikarya</taxon>
        <taxon>Ascomycota</taxon>
        <taxon>Pezizomycotina</taxon>
        <taxon>Sordariomycetes</taxon>
        <taxon>Hypocreomycetidae</taxon>
        <taxon>Hypocreales</taxon>
        <taxon>Hypocreaceae</taxon>
        <taxon>Trichoderma</taxon>
    </lineage>
</organism>
<feature type="region of interest" description="Disordered" evidence="1">
    <location>
        <begin position="691"/>
        <end position="736"/>
    </location>
</feature>
<keyword evidence="2" id="KW-0472">Membrane</keyword>
<feature type="compositionally biased region" description="Polar residues" evidence="1">
    <location>
        <begin position="702"/>
        <end position="715"/>
    </location>
</feature>
<accession>A0A2K0T1S8</accession>
<feature type="compositionally biased region" description="Basic residues" evidence="1">
    <location>
        <begin position="717"/>
        <end position="728"/>
    </location>
</feature>
<keyword evidence="2" id="KW-0812">Transmembrane</keyword>
<feature type="compositionally biased region" description="Polar residues" evidence="1">
    <location>
        <begin position="540"/>
        <end position="549"/>
    </location>
</feature>
<feature type="compositionally biased region" description="Polar residues" evidence="1">
    <location>
        <begin position="465"/>
        <end position="478"/>
    </location>
</feature>
<feature type="compositionally biased region" description="Polar residues" evidence="1">
    <location>
        <begin position="95"/>
        <end position="104"/>
    </location>
</feature>
<feature type="region of interest" description="Disordered" evidence="1">
    <location>
        <begin position="426"/>
        <end position="549"/>
    </location>
</feature>
<proteinExistence type="predicted"/>
<dbReference type="Proteomes" id="UP000236546">
    <property type="component" value="Unassembled WGS sequence"/>
</dbReference>